<comment type="function">
    <text evidence="12 13">RNA polymerase that catalyzes the synthesis of short RNA molecules used as primers for DNA polymerase during DNA replication.</text>
</comment>
<accession>A0A2L2BQ55</accession>
<dbReference type="Pfam" id="PF10410">
    <property type="entry name" value="DnaB_bind"/>
    <property type="match status" value="1"/>
</dbReference>
<proteinExistence type="inferred from homology"/>
<dbReference type="SUPFAM" id="SSF56731">
    <property type="entry name" value="DNA primase core"/>
    <property type="match status" value="1"/>
</dbReference>
<dbReference type="EMBL" id="CP026923">
    <property type="protein sequence ID" value="AVG23801.1"/>
    <property type="molecule type" value="Genomic_DNA"/>
</dbReference>
<dbReference type="Gene3D" id="3.90.580.10">
    <property type="entry name" value="Zinc finger, CHC2-type domain"/>
    <property type="match status" value="1"/>
</dbReference>
<evidence type="ECO:0000256" key="5">
    <source>
        <dbReference type="ARBA" id="ARBA00022705"/>
    </source>
</evidence>
<evidence type="ECO:0000256" key="1">
    <source>
        <dbReference type="ARBA" id="ARBA00022478"/>
    </source>
</evidence>
<dbReference type="Proteomes" id="UP000243077">
    <property type="component" value="Chromosome"/>
</dbReference>
<name>A0A2L2BQ55_9MICO</name>
<dbReference type="KEGG" id="psai:C3B54_11822"/>
<evidence type="ECO:0000313" key="17">
    <source>
        <dbReference type="Proteomes" id="UP000243077"/>
    </source>
</evidence>
<evidence type="ECO:0000256" key="6">
    <source>
        <dbReference type="ARBA" id="ARBA00022723"/>
    </source>
</evidence>
<evidence type="ECO:0000256" key="3">
    <source>
        <dbReference type="ARBA" id="ARBA00022679"/>
    </source>
</evidence>
<comment type="catalytic activity">
    <reaction evidence="12">
        <text>ssDNA + n NTP = ssDNA/pppN(pN)n-1 hybrid + (n-1) diphosphate.</text>
        <dbReference type="EC" id="2.7.7.101"/>
    </reaction>
</comment>
<evidence type="ECO:0000256" key="7">
    <source>
        <dbReference type="ARBA" id="ARBA00022771"/>
    </source>
</evidence>
<dbReference type="InterPro" id="IPR006295">
    <property type="entry name" value="DNA_primase_DnaG"/>
</dbReference>
<dbReference type="Gene3D" id="3.90.980.10">
    <property type="entry name" value="DNA primase, catalytic core, N-terminal domain"/>
    <property type="match status" value="1"/>
</dbReference>
<comment type="cofactor">
    <cofactor evidence="12 13 14">
        <name>Zn(2+)</name>
        <dbReference type="ChEBI" id="CHEBI:29105"/>
    </cofactor>
    <text evidence="12 13 14">Binds 1 zinc ion per monomer.</text>
</comment>
<evidence type="ECO:0000256" key="13">
    <source>
        <dbReference type="PIRNR" id="PIRNR002811"/>
    </source>
</evidence>
<evidence type="ECO:0000256" key="11">
    <source>
        <dbReference type="ARBA" id="ARBA00023163"/>
    </source>
</evidence>
<keyword evidence="9" id="KW-0460">Magnesium</keyword>
<evidence type="ECO:0000256" key="14">
    <source>
        <dbReference type="PIRSR" id="PIRSR002811-1"/>
    </source>
</evidence>
<dbReference type="InterPro" id="IPR006171">
    <property type="entry name" value="TOPRIM_dom"/>
</dbReference>
<sequence>MAGRIRRTDIDEVRQRVNIADVVGDYVTLKSAGVGSMKGLCPFHDERSPSFHVRPQAGFYHCFGCGEGGDVYTFIQKLDALSFTEAVERLAARVGFTLSYEDGVAVEDGQKRSRLLQVNKEAEEFFRAQIHTPAAEAGRAFLAQKGFDQLAAERFGVGYAPDSFDALSTHLTAKGFTIPELVDAGVVSKGERGVYDRFRGRVIWPIRDVTGQTVGFGARRLSDDDKGPKYLNTPETAVYHKSKVLYGLDLAKRQIAKKHQVVIVEGYTDVMACHLAGIDTAVATCGTAFGADHIPLVRRVLGDSEHSVDQSRGEVIFTFDPDEAGQKAASKAFADQGKFAAQTYVAVPPEGLDPCDVRIERGDAALRDVIDSRRPMYEFMIKRVMDGMDLNTVEGRAHALRQALQVVATIRDGIVRQGYVRELAGWLGMEPAEVSRELQQTSRKAPATAGPVAVSEEAPIYQLGSLSNDPVTVIERDALMALLQHPEVIPLERAILVLQAHFSHGALALVRDAILAVFDHYGESGWVGRVQAEIPNTLQVFVQQMAVHPLPERDDEAGRYALGVTATLLDKDLLRRKGQLLSSLQRSVAGSDEYAALQRQLVEIETTRRALREGD</sequence>
<dbReference type="OrthoDB" id="9803773at2"/>
<keyword evidence="7 12" id="KW-0863">Zinc-finger</keyword>
<dbReference type="GO" id="GO:0003899">
    <property type="term" value="F:DNA-directed RNA polymerase activity"/>
    <property type="evidence" value="ECO:0007669"/>
    <property type="project" value="UniProtKB-UniRule"/>
</dbReference>
<dbReference type="PANTHER" id="PTHR30313:SF2">
    <property type="entry name" value="DNA PRIMASE"/>
    <property type="match status" value="1"/>
</dbReference>
<evidence type="ECO:0000256" key="4">
    <source>
        <dbReference type="ARBA" id="ARBA00022695"/>
    </source>
</evidence>
<dbReference type="InterPro" id="IPR036977">
    <property type="entry name" value="DNA_primase_Znf_CHC2"/>
</dbReference>
<evidence type="ECO:0000256" key="8">
    <source>
        <dbReference type="ARBA" id="ARBA00022833"/>
    </source>
</evidence>
<keyword evidence="17" id="KW-1185">Reference proteome</keyword>
<evidence type="ECO:0000256" key="10">
    <source>
        <dbReference type="ARBA" id="ARBA00023125"/>
    </source>
</evidence>
<organism evidence="16 17">
    <name type="scientific">Pontimonas salivibrio</name>
    <dbReference type="NCBI Taxonomy" id="1159327"/>
    <lineage>
        <taxon>Bacteria</taxon>
        <taxon>Bacillati</taxon>
        <taxon>Actinomycetota</taxon>
        <taxon>Actinomycetes</taxon>
        <taxon>Micrococcales</taxon>
        <taxon>Microbacteriaceae</taxon>
        <taxon>Pontimonas</taxon>
    </lineage>
</organism>
<dbReference type="GO" id="GO:1990077">
    <property type="term" value="C:primosome complex"/>
    <property type="evidence" value="ECO:0007669"/>
    <property type="project" value="UniProtKB-KW"/>
</dbReference>
<dbReference type="PIRSF" id="PIRSF002811">
    <property type="entry name" value="DnaG"/>
    <property type="match status" value="1"/>
</dbReference>
<dbReference type="InterPro" id="IPR034151">
    <property type="entry name" value="TOPRIM_DnaG_bac"/>
</dbReference>
<keyword evidence="3 12" id="KW-0808">Transferase</keyword>
<dbReference type="InterPro" id="IPR050219">
    <property type="entry name" value="DnaG_primase"/>
</dbReference>
<dbReference type="GO" id="GO:0006269">
    <property type="term" value="P:DNA replication, synthesis of primer"/>
    <property type="evidence" value="ECO:0007669"/>
    <property type="project" value="UniProtKB-UniRule"/>
</dbReference>
<dbReference type="GO" id="GO:0008270">
    <property type="term" value="F:zinc ion binding"/>
    <property type="evidence" value="ECO:0007669"/>
    <property type="project" value="UniProtKB-UniRule"/>
</dbReference>
<dbReference type="NCBIfam" id="TIGR01391">
    <property type="entry name" value="dnaG"/>
    <property type="match status" value="1"/>
</dbReference>
<dbReference type="InterPro" id="IPR013264">
    <property type="entry name" value="DNAG_N"/>
</dbReference>
<evidence type="ECO:0000256" key="9">
    <source>
        <dbReference type="ARBA" id="ARBA00022842"/>
    </source>
</evidence>
<keyword evidence="1 12" id="KW-0240">DNA-directed RNA polymerase</keyword>
<keyword evidence="4 12" id="KW-0548">Nucleotidyltransferase</keyword>
<dbReference type="GO" id="GO:0000428">
    <property type="term" value="C:DNA-directed RNA polymerase complex"/>
    <property type="evidence" value="ECO:0007669"/>
    <property type="project" value="UniProtKB-KW"/>
</dbReference>
<dbReference type="Pfam" id="PF08278">
    <property type="entry name" value="DnaG_DnaB_bind"/>
    <property type="match status" value="1"/>
</dbReference>
<dbReference type="SMART" id="SM00400">
    <property type="entry name" value="ZnF_CHCC"/>
    <property type="match status" value="1"/>
</dbReference>
<dbReference type="InterPro" id="IPR030846">
    <property type="entry name" value="DnaG_bac"/>
</dbReference>
<keyword evidence="11 12" id="KW-0804">Transcription</keyword>
<dbReference type="InterPro" id="IPR013173">
    <property type="entry name" value="DNA_primase_DnaG_DnaB-bd_dom"/>
</dbReference>
<keyword evidence="8 12" id="KW-0862">Zinc</keyword>
<dbReference type="SMART" id="SM00493">
    <property type="entry name" value="TOPRIM"/>
    <property type="match status" value="1"/>
</dbReference>
<dbReference type="PROSITE" id="PS50880">
    <property type="entry name" value="TOPRIM"/>
    <property type="match status" value="1"/>
</dbReference>
<dbReference type="Gene3D" id="1.20.50.20">
    <property type="entry name" value="DnaG, RNA polymerase domain, helical bundle"/>
    <property type="match status" value="1"/>
</dbReference>
<dbReference type="HAMAP" id="MF_00974">
    <property type="entry name" value="DNA_primase_DnaG"/>
    <property type="match status" value="1"/>
</dbReference>
<evidence type="ECO:0000256" key="2">
    <source>
        <dbReference type="ARBA" id="ARBA00022515"/>
    </source>
</evidence>
<dbReference type="InterPro" id="IPR019475">
    <property type="entry name" value="DNA_primase_DnaB-bd"/>
</dbReference>
<dbReference type="AlphaFoldDB" id="A0A2L2BQ55"/>
<protein>
    <recommendedName>
        <fullName evidence="12 13">DNA primase</fullName>
        <ecNumber evidence="12">2.7.7.101</ecNumber>
    </recommendedName>
</protein>
<keyword evidence="2 12" id="KW-0639">Primosome</keyword>
<dbReference type="Pfam" id="PF01807">
    <property type="entry name" value="Zn_ribbon_DnaG"/>
    <property type="match status" value="1"/>
</dbReference>
<dbReference type="SUPFAM" id="SSF57783">
    <property type="entry name" value="Zinc beta-ribbon"/>
    <property type="match status" value="1"/>
</dbReference>
<dbReference type="Gene3D" id="3.40.1360.10">
    <property type="match status" value="1"/>
</dbReference>
<keyword evidence="10 12" id="KW-0238">DNA-binding</keyword>
<evidence type="ECO:0000256" key="12">
    <source>
        <dbReference type="HAMAP-Rule" id="MF_00974"/>
    </source>
</evidence>
<comment type="subunit">
    <text evidence="12">Monomer. Interacts with DnaB.</text>
</comment>
<dbReference type="GO" id="GO:0003677">
    <property type="term" value="F:DNA binding"/>
    <property type="evidence" value="ECO:0007669"/>
    <property type="project" value="UniProtKB-KW"/>
</dbReference>
<gene>
    <name evidence="12" type="primary">dnaG</name>
    <name evidence="16" type="ORF">C3B54_11822</name>
</gene>
<dbReference type="FunFam" id="3.90.980.10:FF:000001">
    <property type="entry name" value="DNA primase"/>
    <property type="match status" value="1"/>
</dbReference>
<dbReference type="RefSeq" id="WP_104913364.1">
    <property type="nucleotide sequence ID" value="NZ_CP026923.1"/>
</dbReference>
<dbReference type="GO" id="GO:0005737">
    <property type="term" value="C:cytoplasm"/>
    <property type="evidence" value="ECO:0007669"/>
    <property type="project" value="TreeGrafter"/>
</dbReference>
<dbReference type="EC" id="2.7.7.101" evidence="12"/>
<feature type="zinc finger region" description="CHC2-type" evidence="12 14">
    <location>
        <begin position="41"/>
        <end position="65"/>
    </location>
</feature>
<evidence type="ECO:0000313" key="16">
    <source>
        <dbReference type="EMBL" id="AVG23801.1"/>
    </source>
</evidence>
<dbReference type="FunFam" id="3.90.580.10:FF:000001">
    <property type="entry name" value="DNA primase"/>
    <property type="match status" value="1"/>
</dbReference>
<comment type="similarity">
    <text evidence="12 13">Belongs to the DnaG primase family.</text>
</comment>
<dbReference type="CDD" id="cd03364">
    <property type="entry name" value="TOPRIM_DnaG_primases"/>
    <property type="match status" value="1"/>
</dbReference>
<dbReference type="Pfam" id="PF13662">
    <property type="entry name" value="Toprim_4"/>
    <property type="match status" value="1"/>
</dbReference>
<dbReference type="PANTHER" id="PTHR30313">
    <property type="entry name" value="DNA PRIMASE"/>
    <property type="match status" value="1"/>
</dbReference>
<keyword evidence="5 12" id="KW-0235">DNA replication</keyword>
<evidence type="ECO:0000259" key="15">
    <source>
        <dbReference type="PROSITE" id="PS50880"/>
    </source>
</evidence>
<dbReference type="Pfam" id="PF08275">
    <property type="entry name" value="DNAG_N"/>
    <property type="match status" value="1"/>
</dbReference>
<keyword evidence="6 12" id="KW-0479">Metal-binding</keyword>
<comment type="domain">
    <text evidence="12">Contains an N-terminal zinc-binding domain, a central core domain that contains the primase activity, and a C-terminal DnaB-binding domain.</text>
</comment>
<dbReference type="InterPro" id="IPR037068">
    <property type="entry name" value="DNA_primase_core_N_sf"/>
</dbReference>
<dbReference type="InterPro" id="IPR002694">
    <property type="entry name" value="Znf_CHC2"/>
</dbReference>
<reference evidence="16 17" key="1">
    <citation type="submission" date="2018-02" db="EMBL/GenBank/DDBJ databases">
        <title>Complete genome of the streamlined marine actinobacterium Pontimonas salivibrio CL-TW6 adapted to coastal planktonic lifestype.</title>
        <authorList>
            <person name="Cho B.C."/>
            <person name="Hardies S.C."/>
            <person name="Jang G.I."/>
            <person name="Hwang C.Y."/>
        </authorList>
    </citation>
    <scope>NUCLEOTIDE SEQUENCE [LARGE SCALE GENOMIC DNA]</scope>
    <source>
        <strain evidence="16 17">CL-TW6</strain>
    </source>
</reference>
<feature type="domain" description="Toprim" evidence="15">
    <location>
        <begin position="259"/>
        <end position="351"/>
    </location>
</feature>